<evidence type="ECO:0000313" key="2">
    <source>
        <dbReference type="EMBL" id="KAK6620275.1"/>
    </source>
</evidence>
<comment type="caution">
    <text evidence="2">The sequence shown here is derived from an EMBL/GenBank/DDBJ whole genome shotgun (WGS) entry which is preliminary data.</text>
</comment>
<sequence>MVARGYHRYPSFNVTCSYVPSRSRVVTLRRCEISRELHLVMDGINRYTKIDLYLKSVGHGMRSPFRRFIKTSGVDPRASGDPSTYPGTTTVAIWNTWKSSHGTNHPLNPMRFRPPVPPPSLVGAVSHARENRWPKKRISMTVSRVPLEVRSAGNRCSFGRSDLGQKRSPRGDRTNYN</sequence>
<feature type="region of interest" description="Disordered" evidence="1">
    <location>
        <begin position="154"/>
        <end position="177"/>
    </location>
</feature>
<protein>
    <submittedName>
        <fullName evidence="2">Uncharacterized protein</fullName>
    </submittedName>
</protein>
<gene>
    <name evidence="2" type="ORF">RUM44_006676</name>
</gene>
<dbReference type="EMBL" id="JAWJWF010000048">
    <property type="protein sequence ID" value="KAK6620275.1"/>
    <property type="molecule type" value="Genomic_DNA"/>
</dbReference>
<evidence type="ECO:0000256" key="1">
    <source>
        <dbReference type="SAM" id="MobiDB-lite"/>
    </source>
</evidence>
<accession>A0ABR1AJH7</accession>
<keyword evidence="3" id="KW-1185">Reference proteome</keyword>
<organism evidence="2 3">
    <name type="scientific">Polyplax serrata</name>
    <name type="common">Common mouse louse</name>
    <dbReference type="NCBI Taxonomy" id="468196"/>
    <lineage>
        <taxon>Eukaryota</taxon>
        <taxon>Metazoa</taxon>
        <taxon>Ecdysozoa</taxon>
        <taxon>Arthropoda</taxon>
        <taxon>Hexapoda</taxon>
        <taxon>Insecta</taxon>
        <taxon>Pterygota</taxon>
        <taxon>Neoptera</taxon>
        <taxon>Paraneoptera</taxon>
        <taxon>Psocodea</taxon>
        <taxon>Troctomorpha</taxon>
        <taxon>Phthiraptera</taxon>
        <taxon>Anoplura</taxon>
        <taxon>Polyplacidae</taxon>
        <taxon>Polyplax</taxon>
    </lineage>
</organism>
<evidence type="ECO:0000313" key="3">
    <source>
        <dbReference type="Proteomes" id="UP001359485"/>
    </source>
</evidence>
<name>A0ABR1AJH7_POLSC</name>
<proteinExistence type="predicted"/>
<feature type="compositionally biased region" description="Basic and acidic residues" evidence="1">
    <location>
        <begin position="163"/>
        <end position="177"/>
    </location>
</feature>
<reference evidence="2 3" key="1">
    <citation type="submission" date="2023-09" db="EMBL/GenBank/DDBJ databases">
        <title>Genomes of two closely related lineages of the louse Polyplax serrata with different host specificities.</title>
        <authorList>
            <person name="Martinu J."/>
            <person name="Tarabai H."/>
            <person name="Stefka J."/>
            <person name="Hypsa V."/>
        </authorList>
    </citation>
    <scope>NUCLEOTIDE SEQUENCE [LARGE SCALE GENOMIC DNA]</scope>
    <source>
        <strain evidence="2">98ZLc_SE</strain>
    </source>
</reference>
<dbReference type="Proteomes" id="UP001359485">
    <property type="component" value="Unassembled WGS sequence"/>
</dbReference>